<protein>
    <submittedName>
        <fullName evidence="2">Uncharacterized protein</fullName>
    </submittedName>
</protein>
<evidence type="ECO:0000313" key="2">
    <source>
        <dbReference type="EMBL" id="GBP87968.1"/>
    </source>
</evidence>
<evidence type="ECO:0000313" key="3">
    <source>
        <dbReference type="Proteomes" id="UP000299102"/>
    </source>
</evidence>
<keyword evidence="3" id="KW-1185">Reference proteome</keyword>
<accession>A0A4C1ZJN8</accession>
<feature type="region of interest" description="Disordered" evidence="1">
    <location>
        <begin position="1"/>
        <end position="101"/>
    </location>
</feature>
<feature type="region of interest" description="Disordered" evidence="1">
    <location>
        <begin position="115"/>
        <end position="136"/>
    </location>
</feature>
<gene>
    <name evidence="2" type="ORF">EVAR_62475_1</name>
</gene>
<proteinExistence type="predicted"/>
<dbReference type="EMBL" id="BGZK01001898">
    <property type="protein sequence ID" value="GBP87968.1"/>
    <property type="molecule type" value="Genomic_DNA"/>
</dbReference>
<dbReference type="AlphaFoldDB" id="A0A4C1ZJN8"/>
<organism evidence="2 3">
    <name type="scientific">Eumeta variegata</name>
    <name type="common">Bagworm moth</name>
    <name type="synonym">Eumeta japonica</name>
    <dbReference type="NCBI Taxonomy" id="151549"/>
    <lineage>
        <taxon>Eukaryota</taxon>
        <taxon>Metazoa</taxon>
        <taxon>Ecdysozoa</taxon>
        <taxon>Arthropoda</taxon>
        <taxon>Hexapoda</taxon>
        <taxon>Insecta</taxon>
        <taxon>Pterygota</taxon>
        <taxon>Neoptera</taxon>
        <taxon>Endopterygota</taxon>
        <taxon>Lepidoptera</taxon>
        <taxon>Glossata</taxon>
        <taxon>Ditrysia</taxon>
        <taxon>Tineoidea</taxon>
        <taxon>Psychidae</taxon>
        <taxon>Oiketicinae</taxon>
        <taxon>Eumeta</taxon>
    </lineage>
</organism>
<name>A0A4C1ZJN8_EUMVA</name>
<comment type="caution">
    <text evidence="2">The sequence shown here is derived from an EMBL/GenBank/DDBJ whole genome shotgun (WGS) entry which is preliminary data.</text>
</comment>
<evidence type="ECO:0000256" key="1">
    <source>
        <dbReference type="SAM" id="MobiDB-lite"/>
    </source>
</evidence>
<sequence>MPYPKKELSKSSPHLVLTTNESITEFADSGPSNTPPRGRAPPKPPARYVADGTGAAGALTRPSTTTTPIAVLSPLKSGAPPTWSRGPGPSRSGDIAGPVLDPAISPVTEIETIGSGRFTTPAPAPTARTSICDRAY</sequence>
<reference evidence="2 3" key="1">
    <citation type="journal article" date="2019" name="Commun. Biol.">
        <title>The bagworm genome reveals a unique fibroin gene that provides high tensile strength.</title>
        <authorList>
            <person name="Kono N."/>
            <person name="Nakamura H."/>
            <person name="Ohtoshi R."/>
            <person name="Tomita M."/>
            <person name="Numata K."/>
            <person name="Arakawa K."/>
        </authorList>
    </citation>
    <scope>NUCLEOTIDE SEQUENCE [LARGE SCALE GENOMIC DNA]</scope>
</reference>
<dbReference type="Proteomes" id="UP000299102">
    <property type="component" value="Unassembled WGS sequence"/>
</dbReference>